<dbReference type="RefSeq" id="WP_320234925.1">
    <property type="nucleotide sequence ID" value="NZ_JAVIJF010000015.1"/>
</dbReference>
<feature type="coiled-coil region" evidence="1">
    <location>
        <begin position="64"/>
        <end position="91"/>
    </location>
</feature>
<gene>
    <name evidence="3" type="ORF">RFM68_21040</name>
</gene>
<evidence type="ECO:0000313" key="4">
    <source>
        <dbReference type="Proteomes" id="UP001276840"/>
    </source>
</evidence>
<keyword evidence="4" id="KW-1185">Reference proteome</keyword>
<sequence>MKKPALESDALKPPDHSLEGCFGRSWQLTFEIRPYIRALERDLATEIARNAAPISDRAEIKARYERAICDLEERDERIAELQARMDEIVRVAVRLEPGEEIMITKEIRRPLGNDAVRTKAEPDNDVNAVVGPSDRQ</sequence>
<name>A0ABU4ZSP5_9HYPH</name>
<evidence type="ECO:0000313" key="3">
    <source>
        <dbReference type="EMBL" id="MDX8526991.1"/>
    </source>
</evidence>
<comment type="caution">
    <text evidence="3">The sequence shown here is derived from an EMBL/GenBank/DDBJ whole genome shotgun (WGS) entry which is preliminary data.</text>
</comment>
<keyword evidence="1" id="KW-0175">Coiled coil</keyword>
<protein>
    <submittedName>
        <fullName evidence="3">Uncharacterized protein</fullName>
    </submittedName>
</protein>
<dbReference type="EMBL" id="JAVIJF010000015">
    <property type="protein sequence ID" value="MDX8526991.1"/>
    <property type="molecule type" value="Genomic_DNA"/>
</dbReference>
<feature type="region of interest" description="Disordered" evidence="2">
    <location>
        <begin position="116"/>
        <end position="136"/>
    </location>
</feature>
<proteinExistence type="predicted"/>
<reference evidence="3 4" key="1">
    <citation type="submission" date="2023-08" db="EMBL/GenBank/DDBJ databases">
        <title>Implementing the SeqCode for naming new Mesorhizobium species isolated from Vachellia karroo root nodules.</title>
        <authorList>
            <person name="Van Lill M."/>
        </authorList>
    </citation>
    <scope>NUCLEOTIDE SEQUENCE [LARGE SCALE GENOMIC DNA]</scope>
    <source>
        <strain evidence="3 4">MSK 1335</strain>
    </source>
</reference>
<dbReference type="Proteomes" id="UP001276840">
    <property type="component" value="Unassembled WGS sequence"/>
</dbReference>
<evidence type="ECO:0000256" key="1">
    <source>
        <dbReference type="SAM" id="Coils"/>
    </source>
</evidence>
<accession>A0ABU4ZSP5</accession>
<evidence type="ECO:0000256" key="2">
    <source>
        <dbReference type="SAM" id="MobiDB-lite"/>
    </source>
</evidence>
<organism evidence="3 4">
    <name type="scientific">Mesorhizobium montanum</name>
    <dbReference type="NCBI Taxonomy" id="3072323"/>
    <lineage>
        <taxon>Bacteria</taxon>
        <taxon>Pseudomonadati</taxon>
        <taxon>Pseudomonadota</taxon>
        <taxon>Alphaproteobacteria</taxon>
        <taxon>Hyphomicrobiales</taxon>
        <taxon>Phyllobacteriaceae</taxon>
        <taxon>Mesorhizobium</taxon>
    </lineage>
</organism>